<name>A0A8C8SEY3_9SAUR</name>
<accession>A0A8C8SEY3</accession>
<dbReference type="Proteomes" id="UP000694393">
    <property type="component" value="Unplaced"/>
</dbReference>
<dbReference type="AlphaFoldDB" id="A0A8C8SEY3"/>
<evidence type="ECO:0000313" key="2">
    <source>
        <dbReference type="Ensembl" id="ENSPCEP00000018813.1"/>
    </source>
</evidence>
<keyword evidence="3" id="KW-1185">Reference proteome</keyword>
<reference evidence="2" key="2">
    <citation type="submission" date="2025-09" db="UniProtKB">
        <authorList>
            <consortium name="Ensembl"/>
        </authorList>
    </citation>
    <scope>IDENTIFICATION</scope>
</reference>
<evidence type="ECO:0000313" key="3">
    <source>
        <dbReference type="Proteomes" id="UP000694393"/>
    </source>
</evidence>
<feature type="region of interest" description="Disordered" evidence="1">
    <location>
        <begin position="188"/>
        <end position="207"/>
    </location>
</feature>
<dbReference type="Ensembl" id="ENSPCET00000019444.1">
    <property type="protein sequence ID" value="ENSPCEP00000018813.1"/>
    <property type="gene ID" value="ENSPCEG00000014641.1"/>
</dbReference>
<organism evidence="2 3">
    <name type="scientific">Pelusios castaneus</name>
    <name type="common">West African mud turtle</name>
    <dbReference type="NCBI Taxonomy" id="367368"/>
    <lineage>
        <taxon>Eukaryota</taxon>
        <taxon>Metazoa</taxon>
        <taxon>Chordata</taxon>
        <taxon>Craniata</taxon>
        <taxon>Vertebrata</taxon>
        <taxon>Euteleostomi</taxon>
        <taxon>Archelosauria</taxon>
        <taxon>Testudinata</taxon>
        <taxon>Testudines</taxon>
        <taxon>Pleurodira</taxon>
        <taxon>Pelomedusidae</taxon>
        <taxon>Pelusios</taxon>
    </lineage>
</organism>
<proteinExistence type="predicted"/>
<sequence length="1142" mass="128696">MGCCFSKELTTSKNNEKTGLLQKSVEEEAPETRISKTLPSILQTVESKELHATEKTADLNTDHEQVIKRKYNRPFNFFLSFSRILKAVNRYESLDKSKEKKGDVSDRVIESTNKYTPCMNNTEIFQCSNHNRKKTNVSGDQCCSSDCFSPSWEPVPLDQGSQKETSLNRSYLEHYPFKCEHSLTQNEAMESVKDKSRNSHRAVSDTSHRQTAVPAFAYIDIDHRQHKRDQEFYSICIVDAEDLKMDEEVPATMHGATAADIDNSAVTTAHSFSVACFLDSEREFPILQSTQVEAEFNTQKELPVGEEEHRSNLQKKETKENCSMDGQSFYHDLLDSSCQTYKLNMDCIATDGLSAVVYDEEFPENRIQGMDTLDSSVSLNESINRNCESVKLVNVLGEEYCPYSKSIKYIDSSTSESLLVLNAKEYNSEKTEARYDRETIPLHLSEHLLNIEKEANTKQNVDDTTGNLHFHLECHKMYSNSFSESHVLENLSEEDSVLKPESGLNSNEKTNKFKITYCQFKKETTASCEPDNKLEQLLEDEKKYTDETLCSFENALFANVTKVPSKMESILDLQTDMKGSTETQRMSNVLSPNTMEDGSYVSIIGQTSSCRADNIPVETGCQSRTSLWVRNHTLASCKPHNTSPYEIIHEENSLKFQLSPELLETKEKIRDYSSSFNKNSVSSVSLLAYSNMNKIDLNYKQDEQQDKCSFHVMENQLSAGTDPARLVGSVVGMVKQPKLEMHQGGTVNGTENSEPDSEVTIFDCDSKTLSDNLMQNQNIFSVIHDRPLTLEECTYDTLKMENGFSTHERANNLFGAPNCLSPSSPRSYSDVLQKQARDCDMIDNCADTELKYVKGSPEPAAEELSGTYEKNVSDLQEPEFQRGDENLYYNNQSREENIDISSTSSDNAEALTSETIKQLETKNAISKNGSYILDAEMKKIKTLPTTNPEQTETCDLSSADKNICEVSIEPGQVDKYAATPSYELLNVLVGTRELQQGNERCVLDLMEDILNESESTCKPDTHSLQDQMGSQSLTLQTESADLTSRISNDIIFSGNGAYLMGYLWNNTASNTVMMYDNQHICNENLQNQSQDLTVASFAVEGDPYQLLVANSGGIWGWQDEDELVSNFINMAFDSLLCCRLPR</sequence>
<evidence type="ECO:0000256" key="1">
    <source>
        <dbReference type="SAM" id="MobiDB-lite"/>
    </source>
</evidence>
<protein>
    <submittedName>
        <fullName evidence="2">Uncharacterized protein</fullName>
    </submittedName>
</protein>
<reference evidence="2" key="1">
    <citation type="submission" date="2025-08" db="UniProtKB">
        <authorList>
            <consortium name="Ensembl"/>
        </authorList>
    </citation>
    <scope>IDENTIFICATION</scope>
</reference>
<feature type="compositionally biased region" description="Basic and acidic residues" evidence="1">
    <location>
        <begin position="190"/>
        <end position="207"/>
    </location>
</feature>